<dbReference type="AlphaFoldDB" id="A0A5K7ZK82"/>
<proteinExistence type="inferred from homology"/>
<dbReference type="Gene3D" id="2.40.170.20">
    <property type="entry name" value="TonB-dependent receptor, beta-barrel domain"/>
    <property type="match status" value="1"/>
</dbReference>
<evidence type="ECO:0000256" key="4">
    <source>
        <dbReference type="ARBA" id="ARBA00022692"/>
    </source>
</evidence>
<evidence type="ECO:0000256" key="10">
    <source>
        <dbReference type="PROSITE-ProRule" id="PRU01360"/>
    </source>
</evidence>
<evidence type="ECO:0000256" key="9">
    <source>
        <dbReference type="ARBA" id="ARBA00023237"/>
    </source>
</evidence>
<comment type="subcellular location">
    <subcellularLocation>
        <location evidence="1 10">Cell outer membrane</location>
        <topology evidence="1 10">Multi-pass membrane protein</topology>
    </subcellularLocation>
</comment>
<organism evidence="13 14">
    <name type="scientific">Desulfosarcina ovata subsp. sediminis</name>
    <dbReference type="NCBI Taxonomy" id="885957"/>
    <lineage>
        <taxon>Bacteria</taxon>
        <taxon>Pseudomonadati</taxon>
        <taxon>Thermodesulfobacteriota</taxon>
        <taxon>Desulfobacteria</taxon>
        <taxon>Desulfobacterales</taxon>
        <taxon>Desulfosarcinaceae</taxon>
        <taxon>Desulfosarcina</taxon>
    </lineage>
</organism>
<gene>
    <name evidence="13" type="ORF">DSCO28_31380</name>
</gene>
<keyword evidence="4 10" id="KW-0812">Transmembrane</keyword>
<evidence type="ECO:0000259" key="12">
    <source>
        <dbReference type="Pfam" id="PF00593"/>
    </source>
</evidence>
<dbReference type="PANTHER" id="PTHR30069">
    <property type="entry name" value="TONB-DEPENDENT OUTER MEMBRANE RECEPTOR"/>
    <property type="match status" value="1"/>
</dbReference>
<keyword evidence="7 10" id="KW-0472">Membrane</keyword>
<dbReference type="EMBL" id="AP021876">
    <property type="protein sequence ID" value="BBO82572.1"/>
    <property type="molecule type" value="Genomic_DNA"/>
</dbReference>
<keyword evidence="8" id="KW-0675">Receptor</keyword>
<dbReference type="GO" id="GO:0009279">
    <property type="term" value="C:cell outer membrane"/>
    <property type="evidence" value="ECO:0007669"/>
    <property type="project" value="UniProtKB-SubCell"/>
</dbReference>
<comment type="similarity">
    <text evidence="10">Belongs to the TonB-dependent receptor family.</text>
</comment>
<accession>A0A5K7ZK82</accession>
<dbReference type="Pfam" id="PF00593">
    <property type="entry name" value="TonB_dep_Rec_b-barrel"/>
    <property type="match status" value="1"/>
</dbReference>
<dbReference type="PANTHER" id="PTHR30069:SF29">
    <property type="entry name" value="HEMOGLOBIN AND HEMOGLOBIN-HAPTOGLOBIN-BINDING PROTEIN 1-RELATED"/>
    <property type="match status" value="1"/>
</dbReference>
<dbReference type="PROSITE" id="PS52016">
    <property type="entry name" value="TONB_DEPENDENT_REC_3"/>
    <property type="match status" value="1"/>
</dbReference>
<dbReference type="InterPro" id="IPR039426">
    <property type="entry name" value="TonB-dep_rcpt-like"/>
</dbReference>
<dbReference type="InterPro" id="IPR036942">
    <property type="entry name" value="Beta-barrel_TonB_sf"/>
</dbReference>
<keyword evidence="2 10" id="KW-0813">Transport</keyword>
<feature type="domain" description="TonB-dependent receptor-like beta-barrel" evidence="12">
    <location>
        <begin position="11"/>
        <end position="370"/>
    </location>
</feature>
<keyword evidence="9 10" id="KW-0998">Cell outer membrane</keyword>
<evidence type="ECO:0000256" key="7">
    <source>
        <dbReference type="ARBA" id="ARBA00023136"/>
    </source>
</evidence>
<evidence type="ECO:0000256" key="5">
    <source>
        <dbReference type="ARBA" id="ARBA00022729"/>
    </source>
</evidence>
<evidence type="ECO:0000313" key="14">
    <source>
        <dbReference type="Proteomes" id="UP000425960"/>
    </source>
</evidence>
<evidence type="ECO:0000256" key="1">
    <source>
        <dbReference type="ARBA" id="ARBA00004571"/>
    </source>
</evidence>
<sequence>MTYTGYKAENVGSPSYFSDNDKTSKIRTSTNRKVNLNYQGQTNDGFWAWSMRYYNGENKRNADSANNAPKDEQQGGQAQLTADWSPVRITAGVDWTYYEKANTYDNPAAFLLTKTKLLDDRLVISAAIRYDQFTMEDEDGTSTDDSNWTPSVGAAFKITPELRVRANYAEGFKVPTAEQLFRYNDYGYAVLEGNPDLIPEKSKTYEVGLDFNKGSLHSSVTYFNTKFEDKISYVNPTSGYWTYENIPGATISGIEGNLGFDIGAFFDWSVELAPYVSLTYLSEYEDDDTGEDLYYNPEWRMSYGVRFAMRDLGLVAKLNFAYFSDQLITDYEGTGQDKLNGYTVADLTIAKTLFTFEKYGDISLKTDIRNLFNEDYQLVQGYPSPGRSFFVSLSYQY</sequence>
<dbReference type="GO" id="GO:0015344">
    <property type="term" value="F:siderophore uptake transmembrane transporter activity"/>
    <property type="evidence" value="ECO:0007669"/>
    <property type="project" value="TreeGrafter"/>
</dbReference>
<evidence type="ECO:0000256" key="8">
    <source>
        <dbReference type="ARBA" id="ARBA00023170"/>
    </source>
</evidence>
<evidence type="ECO:0000256" key="2">
    <source>
        <dbReference type="ARBA" id="ARBA00022448"/>
    </source>
</evidence>
<reference evidence="13 14" key="1">
    <citation type="submission" date="2019-11" db="EMBL/GenBank/DDBJ databases">
        <title>Comparative genomics of hydrocarbon-degrading Desulfosarcina strains.</title>
        <authorList>
            <person name="Watanabe M."/>
            <person name="Kojima H."/>
            <person name="Fukui M."/>
        </authorList>
    </citation>
    <scope>NUCLEOTIDE SEQUENCE [LARGE SCALE GENOMIC DNA]</scope>
    <source>
        <strain evidence="13 14">28bB2T</strain>
    </source>
</reference>
<evidence type="ECO:0000256" key="11">
    <source>
        <dbReference type="SAM" id="MobiDB-lite"/>
    </source>
</evidence>
<feature type="region of interest" description="Disordered" evidence="11">
    <location>
        <begin position="60"/>
        <end position="81"/>
    </location>
</feature>
<evidence type="ECO:0000256" key="3">
    <source>
        <dbReference type="ARBA" id="ARBA00022452"/>
    </source>
</evidence>
<keyword evidence="5" id="KW-0732">Signal</keyword>
<keyword evidence="3 10" id="KW-1134">Transmembrane beta strand</keyword>
<dbReference type="KEGG" id="dov:DSCO28_31380"/>
<dbReference type="GO" id="GO:0044718">
    <property type="term" value="P:siderophore transmembrane transport"/>
    <property type="evidence" value="ECO:0007669"/>
    <property type="project" value="TreeGrafter"/>
</dbReference>
<dbReference type="Proteomes" id="UP000425960">
    <property type="component" value="Chromosome"/>
</dbReference>
<name>A0A5K7ZK82_9BACT</name>
<evidence type="ECO:0000313" key="13">
    <source>
        <dbReference type="EMBL" id="BBO82572.1"/>
    </source>
</evidence>
<keyword evidence="6" id="KW-0798">TonB box</keyword>
<dbReference type="InterPro" id="IPR000531">
    <property type="entry name" value="Beta-barrel_TonB"/>
</dbReference>
<evidence type="ECO:0000256" key="6">
    <source>
        <dbReference type="ARBA" id="ARBA00023077"/>
    </source>
</evidence>
<dbReference type="SUPFAM" id="SSF56935">
    <property type="entry name" value="Porins"/>
    <property type="match status" value="1"/>
</dbReference>
<protein>
    <recommendedName>
        <fullName evidence="12">TonB-dependent receptor-like beta-barrel domain-containing protein</fullName>
    </recommendedName>
</protein>